<evidence type="ECO:0000313" key="1">
    <source>
        <dbReference type="EMBL" id="CVK32072.1"/>
    </source>
</evidence>
<dbReference type="KEGG" id="mema:MMAB1_0858"/>
<reference evidence="1 2" key="1">
    <citation type="submission" date="2016-01" db="EMBL/GenBank/DDBJ databases">
        <authorList>
            <person name="Manzoor S."/>
        </authorList>
    </citation>
    <scope>NUCLEOTIDE SEQUENCE [LARGE SCALE GENOMIC DNA]</scope>
    <source>
        <strain evidence="1">Methanoculleus sp MAB1</strain>
    </source>
</reference>
<dbReference type="EMBL" id="LT158599">
    <property type="protein sequence ID" value="CVK32072.1"/>
    <property type="molecule type" value="Genomic_DNA"/>
</dbReference>
<proteinExistence type="predicted"/>
<accession>A0A0X3BIU9</accession>
<evidence type="ECO:0000313" key="2">
    <source>
        <dbReference type="Proteomes" id="UP000069850"/>
    </source>
</evidence>
<sequence>MFRSWYTLFIRRYQNMRTNLQGLAGRRVTLTAVFWQYGTYRGRGCSGKTILLRHVRDLSGRLLADHTWINYTAGFDAAGEFHRGDAVRFTARVDEYVKGYLGENIDDRLARPLAVDYRLKYPRQVEKIGRVDPGVRPVPG</sequence>
<dbReference type="AlphaFoldDB" id="A0A0X3BIU9"/>
<dbReference type="Proteomes" id="UP000069850">
    <property type="component" value="Chromosome 1"/>
</dbReference>
<name>A0A0X3BIU9_9EURY</name>
<gene>
    <name evidence="1" type="ORF">MMAB1_0858</name>
</gene>
<protein>
    <submittedName>
        <fullName evidence="1">Uncharacterized protein</fullName>
    </submittedName>
</protein>
<organism evidence="1 2">
    <name type="scientific">Methanoculleus bourgensis</name>
    <dbReference type="NCBI Taxonomy" id="83986"/>
    <lineage>
        <taxon>Archaea</taxon>
        <taxon>Methanobacteriati</taxon>
        <taxon>Methanobacteriota</taxon>
        <taxon>Stenosarchaea group</taxon>
        <taxon>Methanomicrobia</taxon>
        <taxon>Methanomicrobiales</taxon>
        <taxon>Methanomicrobiaceae</taxon>
        <taxon>Methanoculleus</taxon>
    </lineage>
</organism>